<comment type="caution">
    <text evidence="2">The sequence shown here is derived from an EMBL/GenBank/DDBJ whole genome shotgun (WGS) entry which is preliminary data.</text>
</comment>
<dbReference type="AlphaFoldDB" id="A0A4C1Z7Y5"/>
<keyword evidence="3" id="KW-1185">Reference proteome</keyword>
<reference evidence="2 3" key="1">
    <citation type="journal article" date="2019" name="Commun. Biol.">
        <title>The bagworm genome reveals a unique fibroin gene that provides high tensile strength.</title>
        <authorList>
            <person name="Kono N."/>
            <person name="Nakamura H."/>
            <person name="Ohtoshi R."/>
            <person name="Tomita M."/>
            <person name="Numata K."/>
            <person name="Arakawa K."/>
        </authorList>
    </citation>
    <scope>NUCLEOTIDE SEQUENCE [LARGE SCALE GENOMIC DNA]</scope>
</reference>
<dbReference type="EMBL" id="BGZK01001585">
    <property type="protein sequence ID" value="GBP82757.1"/>
    <property type="molecule type" value="Genomic_DNA"/>
</dbReference>
<gene>
    <name evidence="2" type="ORF">EVAR_94915_1</name>
</gene>
<protein>
    <submittedName>
        <fullName evidence="2">Uncharacterized protein</fullName>
    </submittedName>
</protein>
<evidence type="ECO:0000313" key="2">
    <source>
        <dbReference type="EMBL" id="GBP82757.1"/>
    </source>
</evidence>
<organism evidence="2 3">
    <name type="scientific">Eumeta variegata</name>
    <name type="common">Bagworm moth</name>
    <name type="synonym">Eumeta japonica</name>
    <dbReference type="NCBI Taxonomy" id="151549"/>
    <lineage>
        <taxon>Eukaryota</taxon>
        <taxon>Metazoa</taxon>
        <taxon>Ecdysozoa</taxon>
        <taxon>Arthropoda</taxon>
        <taxon>Hexapoda</taxon>
        <taxon>Insecta</taxon>
        <taxon>Pterygota</taxon>
        <taxon>Neoptera</taxon>
        <taxon>Endopterygota</taxon>
        <taxon>Lepidoptera</taxon>
        <taxon>Glossata</taxon>
        <taxon>Ditrysia</taxon>
        <taxon>Tineoidea</taxon>
        <taxon>Psychidae</taxon>
        <taxon>Oiketicinae</taxon>
        <taxon>Eumeta</taxon>
    </lineage>
</organism>
<dbReference type="Proteomes" id="UP000299102">
    <property type="component" value="Unassembled WGS sequence"/>
</dbReference>
<accession>A0A4C1Z7Y5</accession>
<feature type="region of interest" description="Disordered" evidence="1">
    <location>
        <begin position="1"/>
        <end position="45"/>
    </location>
</feature>
<evidence type="ECO:0000313" key="3">
    <source>
        <dbReference type="Proteomes" id="UP000299102"/>
    </source>
</evidence>
<evidence type="ECO:0000256" key="1">
    <source>
        <dbReference type="SAM" id="MobiDB-lite"/>
    </source>
</evidence>
<feature type="compositionally biased region" description="Polar residues" evidence="1">
    <location>
        <begin position="35"/>
        <end position="45"/>
    </location>
</feature>
<sequence>MDQWEGQKQQDPESELPKWTGIKVELKPQGPPLTKHSQNQVTKWSGSKVGRNWNLHRGLLQLIINLPLDSGINSSQTENNDKNLLSPAHVENNSASILIIEAECTRDHRDENSQKGMSQISETTFNYTKALNSKALNYYRTKSYQSHRTINSGSELLFHFLCSKETPAKAIGGHGVDIGCESLTSAGGAASAPAPGARRTIPEPAVHKGMLPFHKPRAVSLRDPETPNTNERIASIINCARASN</sequence>
<proteinExistence type="predicted"/>
<name>A0A4C1Z7Y5_EUMVA</name>